<keyword evidence="2" id="KW-1185">Reference proteome</keyword>
<sequence>MCGPDQVPPGVPVPQVPTLAQIQTAFKRLPFSKPTVSIQPVGNVTLVNLPTYYRATWPGDAGLEPGETSKPVKLLSWNVEFRIMAQSYDFHYGDGQSSGPTSDAGGVYPDGGIRHTYQATSKGAQVTVDAKLTAQYRANGGDWQDIDAVADLQDEPVTTLVVKEARARLVTH</sequence>
<evidence type="ECO:0008006" key="3">
    <source>
        <dbReference type="Google" id="ProtNLM"/>
    </source>
</evidence>
<evidence type="ECO:0000313" key="2">
    <source>
        <dbReference type="Proteomes" id="UP000588586"/>
    </source>
</evidence>
<reference evidence="1 2" key="1">
    <citation type="submission" date="2020-04" db="EMBL/GenBank/DDBJ databases">
        <title>Knoellia sp. isolate from air conditioner.</title>
        <authorList>
            <person name="Chea S."/>
            <person name="Kim D.-U."/>
        </authorList>
    </citation>
    <scope>NUCLEOTIDE SEQUENCE [LARGE SCALE GENOMIC DNA]</scope>
    <source>
        <strain evidence="1 2">DB2414S</strain>
    </source>
</reference>
<evidence type="ECO:0000313" key="1">
    <source>
        <dbReference type="EMBL" id="NNM45429.1"/>
    </source>
</evidence>
<comment type="caution">
    <text evidence="1">The sequence shown here is derived from an EMBL/GenBank/DDBJ whole genome shotgun (WGS) entry which is preliminary data.</text>
</comment>
<organism evidence="1 2">
    <name type="scientific">Knoellia koreensis</name>
    <dbReference type="NCBI Taxonomy" id="2730921"/>
    <lineage>
        <taxon>Bacteria</taxon>
        <taxon>Bacillati</taxon>
        <taxon>Actinomycetota</taxon>
        <taxon>Actinomycetes</taxon>
        <taxon>Micrococcales</taxon>
        <taxon>Intrasporangiaceae</taxon>
        <taxon>Knoellia</taxon>
    </lineage>
</organism>
<name>A0A849HE82_9MICO</name>
<dbReference type="Proteomes" id="UP000588586">
    <property type="component" value="Unassembled WGS sequence"/>
</dbReference>
<accession>A0A849HE82</accession>
<gene>
    <name evidence="1" type="ORF">HJG52_05345</name>
</gene>
<dbReference type="EMBL" id="JABEPQ010000001">
    <property type="protein sequence ID" value="NNM45429.1"/>
    <property type="molecule type" value="Genomic_DNA"/>
</dbReference>
<proteinExistence type="predicted"/>
<dbReference type="AlphaFoldDB" id="A0A849HE82"/>
<protein>
    <recommendedName>
        <fullName evidence="3">PKD domain-containing protein</fullName>
    </recommendedName>
</protein>